<reference evidence="1 4" key="2">
    <citation type="journal article" date="2020" name="FEMS Microbiol. Ecol.">
        <title>Temporal dynamics of bacterial communities during seed development and maturation.</title>
        <authorList>
            <person name="Chesneau G."/>
            <person name="Torres-Cortes G."/>
            <person name="Briand M."/>
            <person name="Darrasse A."/>
            <person name="Preveaux A."/>
            <person name="Marais C."/>
            <person name="Jacques M.A."/>
            <person name="Shade A."/>
            <person name="Barret M."/>
        </authorList>
    </citation>
    <scope>NUCLEOTIDE SEQUENCE [LARGE SCALE GENOMIC DNA]</scope>
    <source>
        <strain evidence="1 4">CFBP13732</strain>
    </source>
</reference>
<reference evidence="2 3" key="1">
    <citation type="journal article" date="2019" name="Sci. Rep.">
        <title>Differences in resource use lead to coexistence of seed-transmitted microbial populations.</title>
        <authorList>
            <person name="Torres-Cortes G."/>
            <person name="Garcia B.J."/>
            <person name="Compant S."/>
            <person name="Rezki S."/>
            <person name="Jones P."/>
            <person name="Preveaux A."/>
            <person name="Briand M."/>
            <person name="Roulet A."/>
            <person name="Bouchez O."/>
            <person name="Jacobson D."/>
            <person name="Barret M."/>
        </authorList>
    </citation>
    <scope>NUCLEOTIDE SEQUENCE [LARGE SCALE GENOMIC DNA]</scope>
    <source>
        <strain evidence="2 3">CFBP13511</strain>
    </source>
</reference>
<name>A0A3S7S1F5_9GAMM</name>
<dbReference type="EMBL" id="QGAC01000010">
    <property type="protein sequence ID" value="TKJ90046.1"/>
    <property type="molecule type" value="Genomic_DNA"/>
</dbReference>
<proteinExistence type="predicted"/>
<comment type="caution">
    <text evidence="2">The sequence shown here is derived from an EMBL/GenBank/DDBJ whole genome shotgun (WGS) entry which is preliminary data.</text>
</comment>
<sequence length="108" mass="12452">MNETDFTLCSLPMLYSRNKNRTYHERITRSLTALLTFMKANELFAKDPFNEDGSLNKAFELKQSEVTPEGVEMFRKVVPGWFTYLDKGGTVDNLSRLEKGLEKIRNPA</sequence>
<evidence type="ECO:0000313" key="1">
    <source>
        <dbReference type="EMBL" id="MBD8108986.1"/>
    </source>
</evidence>
<evidence type="ECO:0000313" key="2">
    <source>
        <dbReference type="EMBL" id="TKJ90046.1"/>
    </source>
</evidence>
<protein>
    <submittedName>
        <fullName evidence="2">Uncharacterized protein</fullName>
    </submittedName>
</protein>
<organism evidence="2 3">
    <name type="scientific">Erwinia persicina</name>
    <dbReference type="NCBI Taxonomy" id="55211"/>
    <lineage>
        <taxon>Bacteria</taxon>
        <taxon>Pseudomonadati</taxon>
        <taxon>Pseudomonadota</taxon>
        <taxon>Gammaproteobacteria</taxon>
        <taxon>Enterobacterales</taxon>
        <taxon>Erwiniaceae</taxon>
        <taxon>Erwinia</taxon>
    </lineage>
</organism>
<dbReference type="AlphaFoldDB" id="A0A3S7S1F5"/>
<evidence type="ECO:0000313" key="3">
    <source>
        <dbReference type="Proteomes" id="UP000306393"/>
    </source>
</evidence>
<dbReference type="KEGG" id="epe:CI789_04700"/>
<dbReference type="OrthoDB" id="6637560at2"/>
<dbReference type="RefSeq" id="WP_062742702.1">
    <property type="nucleotide sequence ID" value="NZ_CP022725.1"/>
</dbReference>
<gene>
    <name evidence="2" type="ORF">EpCFBP13511_12275</name>
    <name evidence="1" type="ORF">IFT93_21695</name>
</gene>
<accession>A0A3S7S1F5</accession>
<dbReference type="EMBL" id="JACYNN010000029">
    <property type="protein sequence ID" value="MBD8108986.1"/>
    <property type="molecule type" value="Genomic_DNA"/>
</dbReference>
<dbReference type="Proteomes" id="UP000306393">
    <property type="component" value="Unassembled WGS sequence"/>
</dbReference>
<evidence type="ECO:0000313" key="4">
    <source>
        <dbReference type="Proteomes" id="UP000661012"/>
    </source>
</evidence>
<dbReference type="Proteomes" id="UP000661012">
    <property type="component" value="Unassembled WGS sequence"/>
</dbReference>
<keyword evidence="4" id="KW-1185">Reference proteome</keyword>